<feature type="chain" id="PRO_5047280291" description="High-potential iron-sulfur protein" evidence="9">
    <location>
        <begin position="28"/>
        <end position="101"/>
    </location>
</feature>
<dbReference type="Proteomes" id="UP001500604">
    <property type="component" value="Unassembled WGS sequence"/>
</dbReference>
<gene>
    <name evidence="11" type="ORF">GCM10023116_02850</name>
</gene>
<evidence type="ECO:0000313" key="12">
    <source>
        <dbReference type="Proteomes" id="UP001500604"/>
    </source>
</evidence>
<dbReference type="SUPFAM" id="SSF57652">
    <property type="entry name" value="HIPIP (high potential iron protein)"/>
    <property type="match status" value="1"/>
</dbReference>
<evidence type="ECO:0000256" key="2">
    <source>
        <dbReference type="ARBA" id="ARBA00022448"/>
    </source>
</evidence>
<evidence type="ECO:0000256" key="1">
    <source>
        <dbReference type="ARBA" id="ARBA00002137"/>
    </source>
</evidence>
<keyword evidence="4 8" id="KW-0479">Metal-binding</keyword>
<dbReference type="InterPro" id="IPR036369">
    <property type="entry name" value="HIPIP_sf"/>
</dbReference>
<sequence length="101" mass="11111">MQSRRDFLKKKTAIGVSLIPLATLSLADDKVVSVDEPMAKNFGYILNVADAKSEEKHQAGQKCENCVLYVEGNKGCNLFQGRHVSPECWCKAWALKPGATL</sequence>
<keyword evidence="12" id="KW-1185">Reference proteome</keyword>
<evidence type="ECO:0000256" key="5">
    <source>
        <dbReference type="ARBA" id="ARBA00022982"/>
    </source>
</evidence>
<keyword evidence="5 8" id="KW-0249">Electron transport</keyword>
<keyword evidence="7 8" id="KW-0411">Iron-sulfur</keyword>
<proteinExistence type="inferred from homology"/>
<keyword evidence="9" id="KW-0732">Signal</keyword>
<evidence type="ECO:0000256" key="4">
    <source>
        <dbReference type="ARBA" id="ARBA00022723"/>
    </source>
</evidence>
<accession>A0ABP8UXV1</accession>
<dbReference type="PROSITE" id="PS51373">
    <property type="entry name" value="HIPIP"/>
    <property type="match status" value="1"/>
</dbReference>
<reference evidence="12" key="1">
    <citation type="journal article" date="2019" name="Int. J. Syst. Evol. Microbiol.">
        <title>The Global Catalogue of Microorganisms (GCM) 10K type strain sequencing project: providing services to taxonomists for standard genome sequencing and annotation.</title>
        <authorList>
            <consortium name="The Broad Institute Genomics Platform"/>
            <consortium name="The Broad Institute Genome Sequencing Center for Infectious Disease"/>
            <person name="Wu L."/>
            <person name="Ma J."/>
        </authorList>
    </citation>
    <scope>NUCLEOTIDE SEQUENCE [LARGE SCALE GENOMIC DNA]</scope>
    <source>
        <strain evidence="12">JCM 17805</strain>
    </source>
</reference>
<evidence type="ECO:0000256" key="6">
    <source>
        <dbReference type="ARBA" id="ARBA00023004"/>
    </source>
</evidence>
<comment type="similarity">
    <text evidence="8">Belongs to the high-potential iron-sulfur protein (HiPIP) family.</text>
</comment>
<comment type="function">
    <text evidence="1 8">Specific class of high-redox-potential 4Fe-4S ferredoxins. Functions in anaerobic electron transport in most purple and in some other photosynthetic bacteria and in at least one genus (Paracoccus) of halophilic, denitrifying bacteria.</text>
</comment>
<protein>
    <recommendedName>
        <fullName evidence="8">High-potential iron-sulfur protein</fullName>
        <shortName evidence="8">HiPIP</shortName>
    </recommendedName>
</protein>
<evidence type="ECO:0000256" key="3">
    <source>
        <dbReference type="ARBA" id="ARBA00022485"/>
    </source>
</evidence>
<evidence type="ECO:0000313" key="11">
    <source>
        <dbReference type="EMBL" id="GAA4648023.1"/>
    </source>
</evidence>
<dbReference type="Pfam" id="PF01355">
    <property type="entry name" value="HIPIP"/>
    <property type="match status" value="1"/>
</dbReference>
<comment type="subunit">
    <text evidence="8">Homodimer.</text>
</comment>
<evidence type="ECO:0000256" key="9">
    <source>
        <dbReference type="SAM" id="SignalP"/>
    </source>
</evidence>
<dbReference type="Gene3D" id="4.10.490.10">
    <property type="entry name" value="High potential iron-sulphur protein"/>
    <property type="match status" value="1"/>
</dbReference>
<dbReference type="RefSeq" id="WP_345193122.1">
    <property type="nucleotide sequence ID" value="NZ_BAABFL010000016.1"/>
</dbReference>
<dbReference type="EMBL" id="BAABFL010000016">
    <property type="protein sequence ID" value="GAA4648023.1"/>
    <property type="molecule type" value="Genomic_DNA"/>
</dbReference>
<feature type="domain" description="High potential iron-sulfur proteins family profile" evidence="10">
    <location>
        <begin position="26"/>
        <end position="98"/>
    </location>
</feature>
<evidence type="ECO:0000256" key="8">
    <source>
        <dbReference type="RuleBase" id="RU000620"/>
    </source>
</evidence>
<keyword evidence="2 8" id="KW-0813">Transport</keyword>
<evidence type="ECO:0000256" key="7">
    <source>
        <dbReference type="ARBA" id="ARBA00023014"/>
    </source>
</evidence>
<evidence type="ECO:0000259" key="10">
    <source>
        <dbReference type="PROSITE" id="PS51373"/>
    </source>
</evidence>
<feature type="signal peptide" evidence="9">
    <location>
        <begin position="1"/>
        <end position="27"/>
    </location>
</feature>
<organism evidence="11 12">
    <name type="scientific">Kistimonas scapharcae</name>
    <dbReference type="NCBI Taxonomy" id="1036133"/>
    <lineage>
        <taxon>Bacteria</taxon>
        <taxon>Pseudomonadati</taxon>
        <taxon>Pseudomonadota</taxon>
        <taxon>Gammaproteobacteria</taxon>
        <taxon>Oceanospirillales</taxon>
        <taxon>Endozoicomonadaceae</taxon>
        <taxon>Kistimonas</taxon>
    </lineage>
</organism>
<dbReference type="InterPro" id="IPR000170">
    <property type="entry name" value="High_potential_FeS_prot"/>
</dbReference>
<comment type="caution">
    <text evidence="11">The sequence shown here is derived from an EMBL/GenBank/DDBJ whole genome shotgun (WGS) entry which is preliminary data.</text>
</comment>
<keyword evidence="3 8" id="KW-0004">4Fe-4S</keyword>
<keyword evidence="6 8" id="KW-0408">Iron</keyword>
<name>A0ABP8UXV1_9GAMM</name>